<dbReference type="Proteomes" id="UP001222087">
    <property type="component" value="Chromosome"/>
</dbReference>
<keyword evidence="2" id="KW-0812">Transmembrane</keyword>
<gene>
    <name evidence="3" type="ORF">PXX05_07280</name>
</gene>
<evidence type="ECO:0000313" key="4">
    <source>
        <dbReference type="Proteomes" id="UP001222087"/>
    </source>
</evidence>
<evidence type="ECO:0000313" key="3">
    <source>
        <dbReference type="EMBL" id="WED44582.1"/>
    </source>
</evidence>
<dbReference type="RefSeq" id="WP_275090403.1">
    <property type="nucleotide sequence ID" value="NZ_CP119078.1"/>
</dbReference>
<keyword evidence="1" id="KW-0175">Coiled coil</keyword>
<evidence type="ECO:0008006" key="5">
    <source>
        <dbReference type="Google" id="ProtNLM"/>
    </source>
</evidence>
<keyword evidence="2" id="KW-0472">Membrane</keyword>
<evidence type="ECO:0000256" key="2">
    <source>
        <dbReference type="SAM" id="Phobius"/>
    </source>
</evidence>
<sequence>MPTSTLKAAEIILDIEEVKKNAFDSIAHLQKQQQRISLFKADLDLLLQRYKSYKSLIGKIADWYQEQSLWRQAILGVLALAAATLVGVLVSMLVTYTLLLMGGVAVYLLKDHYDTEQQRAEAFCNDVLKMEEDLAQSVKSLNEIEDRLLNMFQLLAKKSEEYAASIEDLKEKIQYLQEQIEFFDKTLKKLQEINEFILADTKEVHTSGKLIREQLSHLYRKFANLEVEDEAYSRLQRIQTLLQEGENSLEQLIDQVRGELLTAEVGEQEKLSSDNQEAIAQTKKVIDKNQAILDTLLKGEIETEAKKLTGGRDRLFSEKPVLHAEQKIDTNCTI</sequence>
<feature type="coiled-coil region" evidence="1">
    <location>
        <begin position="127"/>
        <end position="193"/>
    </location>
</feature>
<proteinExistence type="predicted"/>
<feature type="transmembrane region" description="Helical" evidence="2">
    <location>
        <begin position="77"/>
        <end position="109"/>
    </location>
</feature>
<organism evidence="3 4">
    <name type="scientific">Legionella cardiaca</name>
    <dbReference type="NCBI Taxonomy" id="1071983"/>
    <lineage>
        <taxon>Bacteria</taxon>
        <taxon>Pseudomonadati</taxon>
        <taxon>Pseudomonadota</taxon>
        <taxon>Gammaproteobacteria</taxon>
        <taxon>Legionellales</taxon>
        <taxon>Legionellaceae</taxon>
        <taxon>Legionella</taxon>
    </lineage>
</organism>
<keyword evidence="2" id="KW-1133">Transmembrane helix</keyword>
<dbReference type="EMBL" id="CP119078">
    <property type="protein sequence ID" value="WED44582.1"/>
    <property type="molecule type" value="Genomic_DNA"/>
</dbReference>
<protein>
    <recommendedName>
        <fullName evidence="5">Microtubule binding protein</fullName>
    </recommendedName>
</protein>
<name>A0ABY8AV57_9GAMM</name>
<accession>A0ABY8AV57</accession>
<reference evidence="3 4" key="1">
    <citation type="submission" date="2023-02" db="EMBL/GenBank/DDBJ databases">
        <title>Genome Sequence of L. cardiaca H63T.</title>
        <authorList>
            <person name="Lopez A.E."/>
            <person name="Cianciotto N.P."/>
        </authorList>
    </citation>
    <scope>NUCLEOTIDE SEQUENCE [LARGE SCALE GENOMIC DNA]</scope>
    <source>
        <strain evidence="3 4">H63</strain>
    </source>
</reference>
<keyword evidence="4" id="KW-1185">Reference proteome</keyword>
<evidence type="ECO:0000256" key="1">
    <source>
        <dbReference type="SAM" id="Coils"/>
    </source>
</evidence>